<dbReference type="SUPFAM" id="SSF53335">
    <property type="entry name" value="S-adenosyl-L-methionine-dependent methyltransferases"/>
    <property type="match status" value="1"/>
</dbReference>
<sequence>MALVSSSIVPARLRSKRSLRIITDSAAWVFALYAAVLLRLDFDMTRVEAFRVAALIPLAWGLQFLFGWLFGLYRGFWINGSFDEVAALARTIGAVTGVLFIYDIVIPGTRPAPASAIIAAGFLALVGAGGVRYVARHAIDRRRRSRDEGLPRAIIFGTGECGVRMINSLLFEDSSPCIPVALLDDDREKQNLTVKGLRVIGGRASMFEAARRFNASVLVIAIPTAEGSTIRELTALADLAELEVLVVPPVTELFGGQVRATDLREPTEADLLGRRIIETDLEQAASYLQDRVVLVTGAGGSIGSELCRQISRFGPRRLVMLDRDESGLHQVQLSLEGRALLDSPDLVLLDIRDRDRVAELFGEIRPDVVFHAAALKHLPLLQAHPVEALKSNVWGSLSVLDAAAAAGVTRFVNISTDKAANACSILGYSKRIAEGLTSYFGLRHPGTYLSVRFGNVLGSRGSVLTAFRAQIEAGGPVTVTHPDVTRYFMTIEEAVQLVIQAGAIGHDGEALVLDMGEPVKISDVARRLCANHVPEIPIVFTGLRPGEKMHEELFADGEASHQSDHELIRYVRVPDLDPTFVRDVDAKVSGKDMASLLEFLARTMTVALGDDPVPSDVFEAPRVDRVADGAL</sequence>
<feature type="transmembrane region" description="Helical" evidence="2">
    <location>
        <begin position="21"/>
        <end position="40"/>
    </location>
</feature>
<dbReference type="InterPro" id="IPR036291">
    <property type="entry name" value="NAD(P)-bd_dom_sf"/>
</dbReference>
<evidence type="ECO:0000259" key="3">
    <source>
        <dbReference type="Pfam" id="PF02719"/>
    </source>
</evidence>
<name>A0A6J6L901_9ZZZZ</name>
<evidence type="ECO:0000313" key="4">
    <source>
        <dbReference type="EMBL" id="CAB4658241.1"/>
    </source>
</evidence>
<dbReference type="Gene3D" id="3.40.50.720">
    <property type="entry name" value="NAD(P)-binding Rossmann-like Domain"/>
    <property type="match status" value="2"/>
</dbReference>
<dbReference type="CDD" id="cd05237">
    <property type="entry name" value="UDP_invert_4-6DH_SDR_e"/>
    <property type="match status" value="1"/>
</dbReference>
<gene>
    <name evidence="4" type="ORF">UFOPK2242_00802</name>
</gene>
<feature type="domain" description="Polysaccharide biosynthesis protein CapD-like" evidence="3">
    <location>
        <begin position="293"/>
        <end position="569"/>
    </location>
</feature>
<feature type="transmembrane region" description="Helical" evidence="2">
    <location>
        <begin position="52"/>
        <end position="73"/>
    </location>
</feature>
<accession>A0A6J6L901</accession>
<dbReference type="Pfam" id="PF02719">
    <property type="entry name" value="Polysacc_synt_2"/>
    <property type="match status" value="1"/>
</dbReference>
<organism evidence="4">
    <name type="scientific">freshwater metagenome</name>
    <dbReference type="NCBI Taxonomy" id="449393"/>
    <lineage>
        <taxon>unclassified sequences</taxon>
        <taxon>metagenomes</taxon>
        <taxon>ecological metagenomes</taxon>
    </lineage>
</organism>
<proteinExistence type="inferred from homology"/>
<protein>
    <submittedName>
        <fullName evidence="4">Unannotated protein</fullName>
    </submittedName>
</protein>
<keyword evidence="2" id="KW-0812">Transmembrane</keyword>
<dbReference type="SUPFAM" id="SSF51735">
    <property type="entry name" value="NAD(P)-binding Rossmann-fold domains"/>
    <property type="match status" value="1"/>
</dbReference>
<dbReference type="AlphaFoldDB" id="A0A6J6L901"/>
<feature type="transmembrane region" description="Helical" evidence="2">
    <location>
        <begin position="112"/>
        <end position="135"/>
    </location>
</feature>
<dbReference type="InterPro" id="IPR029063">
    <property type="entry name" value="SAM-dependent_MTases_sf"/>
</dbReference>
<keyword evidence="2" id="KW-1133">Transmembrane helix</keyword>
<keyword evidence="2" id="KW-0472">Membrane</keyword>
<reference evidence="4" key="1">
    <citation type="submission" date="2020-05" db="EMBL/GenBank/DDBJ databases">
        <authorList>
            <person name="Chiriac C."/>
            <person name="Salcher M."/>
            <person name="Ghai R."/>
            <person name="Kavagutti S V."/>
        </authorList>
    </citation>
    <scope>NUCLEOTIDE SEQUENCE</scope>
</reference>
<evidence type="ECO:0000256" key="1">
    <source>
        <dbReference type="ARBA" id="ARBA00007430"/>
    </source>
</evidence>
<feature type="transmembrane region" description="Helical" evidence="2">
    <location>
        <begin position="85"/>
        <end position="106"/>
    </location>
</feature>
<dbReference type="PANTHER" id="PTHR43318:SF1">
    <property type="entry name" value="POLYSACCHARIDE BIOSYNTHESIS PROTEIN EPSC-RELATED"/>
    <property type="match status" value="1"/>
</dbReference>
<dbReference type="InterPro" id="IPR003869">
    <property type="entry name" value="Polysac_CapD-like"/>
</dbReference>
<comment type="similarity">
    <text evidence="1">Belongs to the polysaccharide synthase family.</text>
</comment>
<evidence type="ECO:0000256" key="2">
    <source>
        <dbReference type="SAM" id="Phobius"/>
    </source>
</evidence>
<dbReference type="EMBL" id="CAEZWM010000088">
    <property type="protein sequence ID" value="CAB4658241.1"/>
    <property type="molecule type" value="Genomic_DNA"/>
</dbReference>
<dbReference type="InterPro" id="IPR051203">
    <property type="entry name" value="Polysaccharide_Synthase-Rel"/>
</dbReference>
<dbReference type="PANTHER" id="PTHR43318">
    <property type="entry name" value="UDP-N-ACETYLGLUCOSAMINE 4,6-DEHYDRATASE"/>
    <property type="match status" value="1"/>
</dbReference>